<accession>A0ABU2P081</accession>
<keyword evidence="3" id="KW-1185">Reference proteome</keyword>
<dbReference type="Pfam" id="PF01547">
    <property type="entry name" value="SBP_bac_1"/>
    <property type="match status" value="1"/>
</dbReference>
<feature type="region of interest" description="Disordered" evidence="1">
    <location>
        <begin position="1"/>
        <end position="20"/>
    </location>
</feature>
<dbReference type="Proteomes" id="UP001183414">
    <property type="component" value="Unassembled WGS sequence"/>
</dbReference>
<evidence type="ECO:0000256" key="1">
    <source>
        <dbReference type="SAM" id="MobiDB-lite"/>
    </source>
</evidence>
<comment type="caution">
    <text evidence="2">The sequence shown here is derived from an EMBL/GenBank/DDBJ whole genome shotgun (WGS) entry which is preliminary data.</text>
</comment>
<dbReference type="InterPro" id="IPR050490">
    <property type="entry name" value="Bact_solute-bd_prot1"/>
</dbReference>
<protein>
    <submittedName>
        <fullName evidence="2">Sugar ABC transporter substrate-binding protein</fullName>
    </submittedName>
</protein>
<dbReference type="SUPFAM" id="SSF53850">
    <property type="entry name" value="Periplasmic binding protein-like II"/>
    <property type="match status" value="1"/>
</dbReference>
<dbReference type="PANTHER" id="PTHR43649">
    <property type="entry name" value="ARABINOSE-BINDING PROTEIN-RELATED"/>
    <property type="match status" value="1"/>
</dbReference>
<gene>
    <name evidence="2" type="ORF">RM572_28235</name>
</gene>
<evidence type="ECO:0000313" key="3">
    <source>
        <dbReference type="Proteomes" id="UP001183414"/>
    </source>
</evidence>
<dbReference type="CDD" id="cd13585">
    <property type="entry name" value="PBP2_TMBP_like"/>
    <property type="match status" value="1"/>
</dbReference>
<dbReference type="InterPro" id="IPR006059">
    <property type="entry name" value="SBP"/>
</dbReference>
<feature type="compositionally biased region" description="Low complexity" evidence="1">
    <location>
        <begin position="1"/>
        <end position="17"/>
    </location>
</feature>
<dbReference type="Gene3D" id="3.40.190.10">
    <property type="entry name" value="Periplasmic binding protein-like II"/>
    <property type="match status" value="2"/>
</dbReference>
<dbReference type="PANTHER" id="PTHR43649:SF12">
    <property type="entry name" value="DIACETYLCHITOBIOSE BINDING PROTEIN DASA"/>
    <property type="match status" value="1"/>
</dbReference>
<reference evidence="3" key="1">
    <citation type="submission" date="2023-07" db="EMBL/GenBank/DDBJ databases">
        <title>30 novel species of actinomycetes from the DSMZ collection.</title>
        <authorList>
            <person name="Nouioui I."/>
        </authorList>
    </citation>
    <scope>NUCLEOTIDE SEQUENCE [LARGE SCALE GENOMIC DNA]</scope>
    <source>
        <strain evidence="3">DSM 42041</strain>
    </source>
</reference>
<dbReference type="RefSeq" id="WP_311676217.1">
    <property type="nucleotide sequence ID" value="NZ_JAVREQ010000047.1"/>
</dbReference>
<proteinExistence type="predicted"/>
<name>A0ABU2P081_9ACTN</name>
<organism evidence="2 3">
    <name type="scientific">Streptomyces hazeniae</name>
    <dbReference type="NCBI Taxonomy" id="3075538"/>
    <lineage>
        <taxon>Bacteria</taxon>
        <taxon>Bacillati</taxon>
        <taxon>Actinomycetota</taxon>
        <taxon>Actinomycetes</taxon>
        <taxon>Kitasatosporales</taxon>
        <taxon>Streptomycetaceae</taxon>
        <taxon>Streptomyces</taxon>
    </lineage>
</organism>
<dbReference type="PROSITE" id="PS51318">
    <property type="entry name" value="TAT"/>
    <property type="match status" value="1"/>
</dbReference>
<evidence type="ECO:0000313" key="2">
    <source>
        <dbReference type="EMBL" id="MDT0382644.1"/>
    </source>
</evidence>
<dbReference type="EMBL" id="JAVREQ010000047">
    <property type="protein sequence ID" value="MDT0382644.1"/>
    <property type="molecule type" value="Genomic_DNA"/>
</dbReference>
<dbReference type="InterPro" id="IPR006311">
    <property type="entry name" value="TAT_signal"/>
</dbReference>
<sequence>MPAHSSASARPPATESSLSRRRVLALAGGAAAALPLSACGSGAPDTDGAGGGDFTVYWNPGHDYAPYQQVVKEFEKAHGVTVRMQKYQWPDMRTRILTDFQSGNVPDLMEEPGGWVQEFALSGDALSLQKYIERDGAEMGFPDDWQTAAVEHNSHKGEVYGIQLHQTCSLLLYNKQMFDEAGVRPPATWDEVVEVSRELTGGGVHGIALNQDPSYAWPWMLQNSVREYDPKTGKLLTPRDAAREALQFQTDLVHKHKVSPVPTPGTDYSGPQKLLSAKRAAMIVSGPWDLEPIAKSSPDLELGVAQAPKKKEQATILAGTSVLIPKKARRPDLSWDLIKRLTTLKTELAVTRQSGMLMPRKSWAEDPVVQKDTVTRQFAQGLSYARDAHEGLYLTGHYGEISVDVWKKLYQGVVMERTPVDEALDAYLAAGRRIIEG</sequence>